<name>A0A1G8IF49_9BACL</name>
<evidence type="ECO:0000313" key="8">
    <source>
        <dbReference type="EMBL" id="SDI17535.1"/>
    </source>
</evidence>
<comment type="similarity">
    <text evidence="6">Belongs to the ABC-4 integral membrane protein family.</text>
</comment>
<keyword evidence="5 6" id="KW-0472">Membrane</keyword>
<dbReference type="InterPro" id="IPR052536">
    <property type="entry name" value="ABC-4_Integral_Memb_Prot"/>
</dbReference>
<feature type="transmembrane region" description="Helical" evidence="6">
    <location>
        <begin position="283"/>
        <end position="303"/>
    </location>
</feature>
<feature type="transmembrane region" description="Helical" evidence="6">
    <location>
        <begin position="152"/>
        <end position="175"/>
    </location>
</feature>
<protein>
    <submittedName>
        <fullName evidence="8">Putative ABC transport system permease protein</fullName>
    </submittedName>
</protein>
<keyword evidence="9" id="KW-1185">Reference proteome</keyword>
<dbReference type="InterPro" id="IPR027022">
    <property type="entry name" value="ABC_permease_BceB-typ"/>
</dbReference>
<dbReference type="EMBL" id="FNDX01000003">
    <property type="protein sequence ID" value="SDI17535.1"/>
    <property type="molecule type" value="Genomic_DNA"/>
</dbReference>
<feature type="domain" description="ABC3 transporter permease C-terminal" evidence="7">
    <location>
        <begin position="63"/>
        <end position="176"/>
    </location>
</feature>
<dbReference type="OrthoDB" id="1937696at2"/>
<dbReference type="RefSeq" id="WP_090712576.1">
    <property type="nucleotide sequence ID" value="NZ_CBCSKY010000001.1"/>
</dbReference>
<feature type="transmembrane region" description="Helical" evidence="6">
    <location>
        <begin position="62"/>
        <end position="80"/>
    </location>
</feature>
<reference evidence="9" key="1">
    <citation type="submission" date="2016-10" db="EMBL/GenBank/DDBJ databases">
        <authorList>
            <person name="Varghese N."/>
            <person name="Submissions S."/>
        </authorList>
    </citation>
    <scope>NUCLEOTIDE SEQUENCE [LARGE SCALE GENOMIC DNA]</scope>
    <source>
        <strain evidence="9">CGMCC 1.11012</strain>
    </source>
</reference>
<evidence type="ECO:0000256" key="1">
    <source>
        <dbReference type="ARBA" id="ARBA00004651"/>
    </source>
</evidence>
<dbReference type="PIRSF" id="PIRSF018968">
    <property type="entry name" value="ABC_permease_BceB"/>
    <property type="match status" value="1"/>
</dbReference>
<keyword evidence="2 6" id="KW-1003">Cell membrane</keyword>
<organism evidence="8 9">
    <name type="scientific">Paenibacillus typhae</name>
    <dbReference type="NCBI Taxonomy" id="1174501"/>
    <lineage>
        <taxon>Bacteria</taxon>
        <taxon>Bacillati</taxon>
        <taxon>Bacillota</taxon>
        <taxon>Bacilli</taxon>
        <taxon>Bacillales</taxon>
        <taxon>Paenibacillaceae</taxon>
        <taxon>Paenibacillus</taxon>
    </lineage>
</organism>
<feature type="transmembrane region" description="Helical" evidence="6">
    <location>
        <begin position="562"/>
        <end position="584"/>
    </location>
</feature>
<evidence type="ECO:0000256" key="5">
    <source>
        <dbReference type="ARBA" id="ARBA00023136"/>
    </source>
</evidence>
<evidence type="ECO:0000256" key="2">
    <source>
        <dbReference type="ARBA" id="ARBA00022475"/>
    </source>
</evidence>
<evidence type="ECO:0000259" key="7">
    <source>
        <dbReference type="Pfam" id="PF02687"/>
    </source>
</evidence>
<keyword evidence="4 6" id="KW-1133">Transmembrane helix</keyword>
<dbReference type="PANTHER" id="PTHR46795">
    <property type="entry name" value="ABC TRANSPORTER PERMEASE-RELATED-RELATED"/>
    <property type="match status" value="1"/>
</dbReference>
<dbReference type="STRING" id="1174501.SAMN05216192_103220"/>
<feature type="transmembrane region" description="Helical" evidence="6">
    <location>
        <begin position="110"/>
        <end position="132"/>
    </location>
</feature>
<evidence type="ECO:0000256" key="3">
    <source>
        <dbReference type="ARBA" id="ARBA00022692"/>
    </source>
</evidence>
<keyword evidence="6" id="KW-0813">Transport</keyword>
<evidence type="ECO:0000256" key="4">
    <source>
        <dbReference type="ARBA" id="ARBA00022989"/>
    </source>
</evidence>
<evidence type="ECO:0000313" key="9">
    <source>
        <dbReference type="Proteomes" id="UP000199050"/>
    </source>
</evidence>
<dbReference type="Proteomes" id="UP000199050">
    <property type="component" value="Unassembled WGS sequence"/>
</dbReference>
<sequence length="628" mass="70929">MTFRQFAFRNVTRNKRLYTAYFLSSMFMVMVFFTFSIFASHPQLSADRLNSSTVVALTVSKWIIYVFSFFFVLYSMSAFLQSRKKEFGLMILQGMTTGQLRRMIFMENMLIGFSAIAGGLGLGLVFAKGILLAGENIIALNERLYFYFPLQAIVLTLVSFLLLFVLISLFISAVLRSGKLITLIKSDRQPKKEPKASLLLSLLVVVLIGISYFLSLRAEGLEAVLLLLPVVIMVTVATYLLFTQLSVYIIRRLKRQERFFWFRTNMLLFSDLSYRMKDNARTFFLVAIISTVSFCAIGSLYGFQSMLYGSLPKHNPYLFTYLAREGDSMEQAHVQLVNQQLSESGLRTEPAELELSYYPLAAGSGEMLLLVKQSQYNHIAEIMDMELIELRGGQAVAVDYGLSRNGEGMLNQPLQLQTGAVVEADRAILSPVVSVVSHYLVVPDALLSSLGNPSRADHYYAWHGPAGQKGADAAGGQLLNKLPYSEAYQFRAMDYQMDMTVKNFGPMMFVGFFVGIVFFVSAGSFLYFRLYSDLDEDKHKFKAISKLGLSEKELGRILNRQISLLFFAPIIVALVHGAVALTTLSHMFQYSLLKESALVLGLFFIIQLVYFLIVRLFYTRQVRLALRQ</sequence>
<dbReference type="AlphaFoldDB" id="A0A1G8IF49"/>
<feature type="transmembrane region" description="Helical" evidence="6">
    <location>
        <begin position="226"/>
        <end position="250"/>
    </location>
</feature>
<dbReference type="PANTHER" id="PTHR46795:SF2">
    <property type="entry name" value="ABC TRANSPORTER, PERMEASE PROTEIN"/>
    <property type="match status" value="1"/>
</dbReference>
<gene>
    <name evidence="8" type="ORF">SAMN05216192_103220</name>
</gene>
<feature type="transmembrane region" description="Helical" evidence="6">
    <location>
        <begin position="21"/>
        <end position="42"/>
    </location>
</feature>
<dbReference type="GO" id="GO:0005886">
    <property type="term" value="C:plasma membrane"/>
    <property type="evidence" value="ECO:0007669"/>
    <property type="project" value="UniProtKB-SubCell"/>
</dbReference>
<comment type="subcellular location">
    <subcellularLocation>
        <location evidence="1 6">Cell membrane</location>
        <topology evidence="1 6">Multi-pass membrane protein</topology>
    </subcellularLocation>
</comment>
<feature type="transmembrane region" description="Helical" evidence="6">
    <location>
        <begin position="596"/>
        <end position="618"/>
    </location>
</feature>
<dbReference type="Pfam" id="PF02687">
    <property type="entry name" value="FtsX"/>
    <property type="match status" value="1"/>
</dbReference>
<accession>A0A1G8IF49</accession>
<proteinExistence type="inferred from homology"/>
<evidence type="ECO:0000256" key="6">
    <source>
        <dbReference type="PIRNR" id="PIRNR018968"/>
    </source>
</evidence>
<keyword evidence="3 6" id="KW-0812">Transmembrane</keyword>
<dbReference type="InterPro" id="IPR003838">
    <property type="entry name" value="ABC3_permease_C"/>
</dbReference>
<feature type="transmembrane region" description="Helical" evidence="6">
    <location>
        <begin position="196"/>
        <end position="214"/>
    </location>
</feature>
<dbReference type="GO" id="GO:0055085">
    <property type="term" value="P:transmembrane transport"/>
    <property type="evidence" value="ECO:0007669"/>
    <property type="project" value="UniProtKB-UniRule"/>
</dbReference>
<feature type="transmembrane region" description="Helical" evidence="6">
    <location>
        <begin position="507"/>
        <end position="528"/>
    </location>
</feature>